<dbReference type="Proteomes" id="UP000765509">
    <property type="component" value="Unassembled WGS sequence"/>
</dbReference>
<keyword evidence="3" id="KW-1185">Reference proteome</keyword>
<accession>A0A9Q3DPY2</accession>
<dbReference type="AlphaFoldDB" id="A0A9Q3DPY2"/>
<organism evidence="2 3">
    <name type="scientific">Austropuccinia psidii MF-1</name>
    <dbReference type="NCBI Taxonomy" id="1389203"/>
    <lineage>
        <taxon>Eukaryota</taxon>
        <taxon>Fungi</taxon>
        <taxon>Dikarya</taxon>
        <taxon>Basidiomycota</taxon>
        <taxon>Pucciniomycotina</taxon>
        <taxon>Pucciniomycetes</taxon>
        <taxon>Pucciniales</taxon>
        <taxon>Sphaerophragmiaceae</taxon>
        <taxon>Austropuccinia</taxon>
    </lineage>
</organism>
<sequence>MTPFGRKRAKKSKFFFRSSWRFPGLLRTTVKGPGEDGEEENSDGTEGVPACVGESQGTGGLALAQSNQSEPSLLAIMQQMTQIMANFQED</sequence>
<proteinExistence type="predicted"/>
<evidence type="ECO:0000313" key="2">
    <source>
        <dbReference type="EMBL" id="MBW0507149.1"/>
    </source>
</evidence>
<evidence type="ECO:0000313" key="3">
    <source>
        <dbReference type="Proteomes" id="UP000765509"/>
    </source>
</evidence>
<protein>
    <submittedName>
        <fullName evidence="2">Uncharacterized protein</fullName>
    </submittedName>
</protein>
<dbReference type="EMBL" id="AVOT02019528">
    <property type="protein sequence ID" value="MBW0507149.1"/>
    <property type="molecule type" value="Genomic_DNA"/>
</dbReference>
<feature type="region of interest" description="Disordered" evidence="1">
    <location>
        <begin position="26"/>
        <end position="62"/>
    </location>
</feature>
<name>A0A9Q3DPY2_9BASI</name>
<gene>
    <name evidence="2" type="ORF">O181_046864</name>
</gene>
<reference evidence="2" key="1">
    <citation type="submission" date="2021-03" db="EMBL/GenBank/DDBJ databases">
        <title>Draft genome sequence of rust myrtle Austropuccinia psidii MF-1, a brazilian biotype.</title>
        <authorList>
            <person name="Quecine M.C."/>
            <person name="Pachon D.M.R."/>
            <person name="Bonatelli M.L."/>
            <person name="Correr F.H."/>
            <person name="Franceschini L.M."/>
            <person name="Leite T.F."/>
            <person name="Margarido G.R.A."/>
            <person name="Almeida C.A."/>
            <person name="Ferrarezi J.A."/>
            <person name="Labate C.A."/>
        </authorList>
    </citation>
    <scope>NUCLEOTIDE SEQUENCE</scope>
    <source>
        <strain evidence="2">MF-1</strain>
    </source>
</reference>
<comment type="caution">
    <text evidence="2">The sequence shown here is derived from an EMBL/GenBank/DDBJ whole genome shotgun (WGS) entry which is preliminary data.</text>
</comment>
<evidence type="ECO:0000256" key="1">
    <source>
        <dbReference type="SAM" id="MobiDB-lite"/>
    </source>
</evidence>